<sequence>MDNSVSSTSTAPASSVTHGVRKHLCTCGAASVLFARHKEKCAAYSSSNVIERYMEALGDTKKEVSVSALRINGQKKNNFLFWSLLNVYGILGVLSFSKLPSPQDTLTEPFELMVASKIVAHARRLRLIWFYCMAVCAGAFYLVSLCMYGKCFLMGDETFKCSDGGNNLCYLAFLAALTPALSAVFVVYEHIMVLKSRARNASNKIHNGVLAINLVFMITFAVVFLFAVPKGVVYNFEINTNFTILVEPWDPSRIVQPMYCTPLLFYFIACHLGIFCLSTIVTLMLKNYRNTMVGFDTMLH</sequence>
<reference evidence="2" key="1">
    <citation type="journal article" date="2017" name="Vet. Pathol.">
        <title>Ranid Herpesvirus 3 and Proliferative Dermatitis in Free-Ranging Wild Common Frogs (Rana Temporaria).</title>
        <authorList>
            <person name="Origgi F.C."/>
            <person name="Schmidt B.R."/>
            <person name="Lohmann P."/>
            <person name="Otten P."/>
            <person name="Akdesir E."/>
            <person name="Gaschen V."/>
            <person name="Aguilar-Bultet L."/>
            <person name="Wahli T."/>
            <person name="Sattler U."/>
            <person name="Stoffel M.H."/>
        </authorList>
    </citation>
    <scope>NUCLEOTIDE SEQUENCE [LARGE SCALE GENOMIC DNA]</scope>
    <source>
        <strain evidence="2">FO1_2015</strain>
    </source>
</reference>
<organism evidence="2">
    <name type="scientific">Ranid herpesvirus 3</name>
    <dbReference type="NCBI Taxonomy" id="1987509"/>
    <lineage>
        <taxon>Viruses</taxon>
        <taxon>Duplodnaviria</taxon>
        <taxon>Heunggongvirae</taxon>
        <taxon>Peploviricota</taxon>
        <taxon>Herviviricetes</taxon>
        <taxon>Herpesvirales</taxon>
        <taxon>Alloherpesviridae</taxon>
        <taxon>Batravirus</taxon>
        <taxon>Batravirus ranidallo3</taxon>
    </lineage>
</organism>
<feature type="transmembrane region" description="Helical" evidence="1">
    <location>
        <begin position="127"/>
        <end position="150"/>
    </location>
</feature>
<keyword evidence="1" id="KW-0812">Transmembrane</keyword>
<dbReference type="RefSeq" id="YP_009362391.1">
    <property type="nucleotide sequence ID" value="NC_034618.1"/>
</dbReference>
<evidence type="ECO:0000313" key="2">
    <source>
        <dbReference type="EMBL" id="ARR28882.1"/>
    </source>
</evidence>
<dbReference type="EMBL" id="KX832224">
    <property type="protein sequence ID" value="ARR28882.1"/>
    <property type="molecule type" value="Genomic_DNA"/>
</dbReference>
<keyword evidence="3" id="KW-1185">Reference proteome</keyword>
<evidence type="ECO:0000256" key="1">
    <source>
        <dbReference type="SAM" id="Phobius"/>
    </source>
</evidence>
<dbReference type="OrthoDB" id="39245at10239"/>
<proteinExistence type="predicted"/>
<accession>A0A1X9T5A4</accession>
<feature type="transmembrane region" description="Helical" evidence="1">
    <location>
        <begin position="209"/>
        <end position="228"/>
    </location>
</feature>
<dbReference type="Proteomes" id="UP000203507">
    <property type="component" value="Segment"/>
</dbReference>
<keyword evidence="1" id="KW-0472">Membrane</keyword>
<protein>
    <submittedName>
        <fullName evidence="2">Transcriptional regulator-like motif protein</fullName>
    </submittedName>
</protein>
<feature type="transmembrane region" description="Helical" evidence="1">
    <location>
        <begin position="170"/>
        <end position="188"/>
    </location>
</feature>
<dbReference type="KEGG" id="vg:32878216"/>
<name>A0A1X9T5A4_9VIRU</name>
<evidence type="ECO:0000313" key="3">
    <source>
        <dbReference type="Proteomes" id="UP000203507"/>
    </source>
</evidence>
<feature type="transmembrane region" description="Helical" evidence="1">
    <location>
        <begin position="263"/>
        <end position="285"/>
    </location>
</feature>
<keyword evidence="1" id="KW-1133">Transmembrane helix</keyword>
<dbReference type="GeneID" id="32878216"/>